<reference evidence="2" key="1">
    <citation type="submission" date="2021-01" db="EMBL/GenBank/DDBJ databases">
        <title>Whole genome shotgun sequence of Actinocatenispora rupis NBRC 107355.</title>
        <authorList>
            <person name="Komaki H."/>
            <person name="Tamura T."/>
        </authorList>
    </citation>
    <scope>NUCLEOTIDE SEQUENCE</scope>
    <source>
        <strain evidence="2">NBRC 107355</strain>
    </source>
</reference>
<sequence length="337" mass="36447">MEFDGYMIHGSWDGSTLRVRGSNKAARLALAGHGQTADVTLSASQIGRLQLRDARRLINGELAITSVTGQTYKLHFRRKQAETFRRLMAALNESSDAEKTTRPASAGPAAELAPDADSGARHGPSAVPAPRLGRSQRRAARKQAKELAQRREQWQREHDLLQRLSHATTGIGDGSHWDGGLVLRPSEMGVWTGIGDLVEPRATGGAYTSGSRGASIRVAAGVRVRVGGVHGKYVPGQVEQTVVDEGAVTVTSKRVVFTGSTRTREWVYSRLVSADVHGDQVLLHVSNWQRVSGLSLGPSTDEFVAFLQIAMLIGEQGLAEASRVVAQEVKEHLEKRP</sequence>
<protein>
    <submittedName>
        <fullName evidence="2">Uncharacterized protein</fullName>
    </submittedName>
</protein>
<accession>A0A8J3J811</accession>
<feature type="compositionally biased region" description="Basic and acidic residues" evidence="1">
    <location>
        <begin position="143"/>
        <end position="153"/>
    </location>
</feature>
<dbReference type="EMBL" id="BOMB01000047">
    <property type="protein sequence ID" value="GID15728.1"/>
    <property type="molecule type" value="Genomic_DNA"/>
</dbReference>
<feature type="region of interest" description="Disordered" evidence="1">
    <location>
        <begin position="92"/>
        <end position="153"/>
    </location>
</feature>
<dbReference type="RefSeq" id="WP_203664150.1">
    <property type="nucleotide sequence ID" value="NZ_BAAAZM010000025.1"/>
</dbReference>
<proteinExistence type="predicted"/>
<evidence type="ECO:0000313" key="2">
    <source>
        <dbReference type="EMBL" id="GID15728.1"/>
    </source>
</evidence>
<evidence type="ECO:0000256" key="1">
    <source>
        <dbReference type="SAM" id="MobiDB-lite"/>
    </source>
</evidence>
<gene>
    <name evidence="2" type="ORF">Aru02nite_66170</name>
</gene>
<dbReference type="AlphaFoldDB" id="A0A8J3J811"/>
<organism evidence="2 3">
    <name type="scientific">Actinocatenispora rupis</name>
    <dbReference type="NCBI Taxonomy" id="519421"/>
    <lineage>
        <taxon>Bacteria</taxon>
        <taxon>Bacillati</taxon>
        <taxon>Actinomycetota</taxon>
        <taxon>Actinomycetes</taxon>
        <taxon>Micromonosporales</taxon>
        <taxon>Micromonosporaceae</taxon>
        <taxon>Actinocatenispora</taxon>
    </lineage>
</organism>
<comment type="caution">
    <text evidence="2">The sequence shown here is derived from an EMBL/GenBank/DDBJ whole genome shotgun (WGS) entry which is preliminary data.</text>
</comment>
<name>A0A8J3J811_9ACTN</name>
<evidence type="ECO:0000313" key="3">
    <source>
        <dbReference type="Proteomes" id="UP000612808"/>
    </source>
</evidence>
<keyword evidence="3" id="KW-1185">Reference proteome</keyword>
<dbReference type="Proteomes" id="UP000612808">
    <property type="component" value="Unassembled WGS sequence"/>
</dbReference>